<proteinExistence type="inferred from homology"/>
<comment type="similarity">
    <text evidence="1">Belongs to the DNA mismatch repair MutS family.</text>
</comment>
<dbReference type="InterPro" id="IPR007696">
    <property type="entry name" value="DNA_mismatch_repair_MutS_core"/>
</dbReference>
<dbReference type="Pfam" id="PF05190">
    <property type="entry name" value="MutS_IV"/>
    <property type="match status" value="1"/>
</dbReference>
<reference evidence="9 10" key="1">
    <citation type="journal article" date="2024" name="Nat. Commun.">
        <title>Phylogenomics reveals the evolutionary origins of lichenization in chlorophyte algae.</title>
        <authorList>
            <person name="Puginier C."/>
            <person name="Libourel C."/>
            <person name="Otte J."/>
            <person name="Skaloud P."/>
            <person name="Haon M."/>
            <person name="Grisel S."/>
            <person name="Petersen M."/>
            <person name="Berrin J.G."/>
            <person name="Delaux P.M."/>
            <person name="Dal Grande F."/>
            <person name="Keller J."/>
        </authorList>
    </citation>
    <scope>NUCLEOTIDE SEQUENCE [LARGE SCALE GENOMIC DNA]</scope>
    <source>
        <strain evidence="9 10">SAG 2036</strain>
    </source>
</reference>
<dbReference type="GO" id="GO:0007131">
    <property type="term" value="P:reciprocal meiotic recombination"/>
    <property type="evidence" value="ECO:0007669"/>
    <property type="project" value="TreeGrafter"/>
</dbReference>
<dbReference type="SUPFAM" id="SSF52540">
    <property type="entry name" value="P-loop containing nucleoside triphosphate hydrolases"/>
    <property type="match status" value="1"/>
</dbReference>
<feature type="domain" description="DNA mismatch repair protein MutS core" evidence="7">
    <location>
        <begin position="45"/>
        <end position="342"/>
    </location>
</feature>
<feature type="transmembrane region" description="Helical" evidence="6">
    <location>
        <begin position="378"/>
        <end position="398"/>
    </location>
</feature>
<keyword evidence="4" id="KW-0238">DNA-binding</keyword>
<dbReference type="InterPro" id="IPR036187">
    <property type="entry name" value="DNA_mismatch_repair_MutS_sf"/>
</dbReference>
<dbReference type="Proteomes" id="UP001465755">
    <property type="component" value="Unassembled WGS sequence"/>
</dbReference>
<dbReference type="EMBL" id="JALJOQ010000081">
    <property type="protein sequence ID" value="KAK9800728.1"/>
    <property type="molecule type" value="Genomic_DNA"/>
</dbReference>
<accession>A0AAW1P183</accession>
<evidence type="ECO:0000256" key="1">
    <source>
        <dbReference type="ARBA" id="ARBA00006271"/>
    </source>
</evidence>
<dbReference type="InterPro" id="IPR045076">
    <property type="entry name" value="MutS"/>
</dbReference>
<dbReference type="Gene3D" id="1.10.1420.10">
    <property type="match status" value="2"/>
</dbReference>
<dbReference type="Pfam" id="PF00488">
    <property type="entry name" value="MutS_V"/>
    <property type="match status" value="1"/>
</dbReference>
<dbReference type="InterPro" id="IPR000432">
    <property type="entry name" value="DNA_mismatch_repair_MutS_C"/>
</dbReference>
<dbReference type="SMART" id="SM00533">
    <property type="entry name" value="MUTSd"/>
    <property type="match status" value="1"/>
</dbReference>
<dbReference type="PANTHER" id="PTHR11361:SF21">
    <property type="entry name" value="MUTS PROTEIN HOMOLOG 4"/>
    <property type="match status" value="1"/>
</dbReference>
<protein>
    <recommendedName>
        <fullName evidence="11">DNA mismatch repair protein MSH4</fullName>
    </recommendedName>
</protein>
<dbReference type="SMART" id="SM00534">
    <property type="entry name" value="MUTSac"/>
    <property type="match status" value="1"/>
</dbReference>
<dbReference type="Gene3D" id="3.40.50.300">
    <property type="entry name" value="P-loop containing nucleotide triphosphate hydrolases"/>
    <property type="match status" value="1"/>
</dbReference>
<keyword evidence="2" id="KW-0547">Nucleotide-binding</keyword>
<organism evidence="9 10">
    <name type="scientific">Symbiochloris irregularis</name>
    <dbReference type="NCBI Taxonomy" id="706552"/>
    <lineage>
        <taxon>Eukaryota</taxon>
        <taxon>Viridiplantae</taxon>
        <taxon>Chlorophyta</taxon>
        <taxon>core chlorophytes</taxon>
        <taxon>Trebouxiophyceae</taxon>
        <taxon>Trebouxiales</taxon>
        <taxon>Trebouxiaceae</taxon>
        <taxon>Symbiochloris</taxon>
    </lineage>
</organism>
<keyword evidence="6" id="KW-0812">Transmembrane</keyword>
<evidence type="ECO:0000256" key="6">
    <source>
        <dbReference type="SAM" id="Phobius"/>
    </source>
</evidence>
<keyword evidence="10" id="KW-1185">Reference proteome</keyword>
<evidence type="ECO:0000256" key="4">
    <source>
        <dbReference type="ARBA" id="ARBA00023125"/>
    </source>
</evidence>
<comment type="caution">
    <text evidence="9">The sequence shown here is derived from an EMBL/GenBank/DDBJ whole genome shotgun (WGS) entry which is preliminary data.</text>
</comment>
<evidence type="ECO:0000256" key="5">
    <source>
        <dbReference type="ARBA" id="ARBA00023254"/>
    </source>
</evidence>
<keyword evidence="6" id="KW-0472">Membrane</keyword>
<feature type="domain" description="DNA mismatch repair proteins mutS family" evidence="8">
    <location>
        <begin position="358"/>
        <end position="446"/>
    </location>
</feature>
<sequence length="446" mass="48278">MVVRTGSNGDTAERPTLDVMETRLICAVLENRAKEVGVAALSLSSSSLKLLQFVECSRTYTAVTSALAAIQPSVLITVATDSNRLAQHVFRAAHAEDTPIAGKHFAAPDGPKAQIAAQVQAFILLRNLLMMLPTLTEVIDEVLDSDVQVQKVAFLNATQQCFAIKGNADGFLDLARAAFSRTTEDVHDLVAKYRADFELDALKVQYAGRRGFYLVAPLPGTTVKGSTEPAPELPAMFLELERKGRTQISCTTHELQALNTRLADALNDCLMLTAQVLQATSSRVLQHVQRLHCLTDNLALLDMLCAFASVATLSNGPYVRPKLTEAGPLAIVDGRHVLLENMEDTECQANDTYLASCSSFHVITGPNMSGKTTYLRQVALLVIMAQIGCFVPASFASIRIVDKLFTRMGTGDSIESNCSSFLVEMQEAAHITSTLWPVAGSHGWHA</sequence>
<dbReference type="GO" id="GO:0140664">
    <property type="term" value="F:ATP-dependent DNA damage sensor activity"/>
    <property type="evidence" value="ECO:0007669"/>
    <property type="project" value="InterPro"/>
</dbReference>
<evidence type="ECO:0000259" key="8">
    <source>
        <dbReference type="SMART" id="SM00534"/>
    </source>
</evidence>
<gene>
    <name evidence="9" type="ORF">WJX73_001198</name>
</gene>
<evidence type="ECO:0000313" key="9">
    <source>
        <dbReference type="EMBL" id="KAK9800728.1"/>
    </source>
</evidence>
<evidence type="ECO:0000256" key="2">
    <source>
        <dbReference type="ARBA" id="ARBA00022741"/>
    </source>
</evidence>
<dbReference type="SUPFAM" id="SSF48334">
    <property type="entry name" value="DNA repair protein MutS, domain III"/>
    <property type="match status" value="1"/>
</dbReference>
<evidence type="ECO:0000313" key="10">
    <source>
        <dbReference type="Proteomes" id="UP001465755"/>
    </source>
</evidence>
<dbReference type="InterPro" id="IPR007861">
    <property type="entry name" value="DNA_mismatch_repair_MutS_clamp"/>
</dbReference>
<dbReference type="GO" id="GO:0030983">
    <property type="term" value="F:mismatched DNA binding"/>
    <property type="evidence" value="ECO:0007669"/>
    <property type="project" value="InterPro"/>
</dbReference>
<evidence type="ECO:0008006" key="11">
    <source>
        <dbReference type="Google" id="ProtNLM"/>
    </source>
</evidence>
<keyword evidence="3" id="KW-0067">ATP-binding</keyword>
<dbReference type="PANTHER" id="PTHR11361">
    <property type="entry name" value="DNA MISMATCH REPAIR PROTEIN MUTS FAMILY MEMBER"/>
    <property type="match status" value="1"/>
</dbReference>
<evidence type="ECO:0000256" key="3">
    <source>
        <dbReference type="ARBA" id="ARBA00022840"/>
    </source>
</evidence>
<keyword evidence="6" id="KW-1133">Transmembrane helix</keyword>
<dbReference type="GO" id="GO:0005524">
    <property type="term" value="F:ATP binding"/>
    <property type="evidence" value="ECO:0007669"/>
    <property type="project" value="UniProtKB-KW"/>
</dbReference>
<dbReference type="AlphaFoldDB" id="A0AAW1P183"/>
<dbReference type="InterPro" id="IPR027417">
    <property type="entry name" value="P-loop_NTPase"/>
</dbReference>
<evidence type="ECO:0000259" key="7">
    <source>
        <dbReference type="SMART" id="SM00533"/>
    </source>
</evidence>
<keyword evidence="5" id="KW-0469">Meiosis</keyword>
<dbReference type="GO" id="GO:0005634">
    <property type="term" value="C:nucleus"/>
    <property type="evidence" value="ECO:0007669"/>
    <property type="project" value="TreeGrafter"/>
</dbReference>
<dbReference type="GO" id="GO:0006298">
    <property type="term" value="P:mismatch repair"/>
    <property type="evidence" value="ECO:0007669"/>
    <property type="project" value="InterPro"/>
</dbReference>
<name>A0AAW1P183_9CHLO</name>